<sequence>MYETHLLRRTFREEGKVKHETVGNISHLPLDVIDVVRRALKGEIFSGAQEDFQIERSLPHGHVAAALGMIRKLDLEAIISQERCRERDLVLGMIVSRLLAPSSKLATARGLGVETLSTSLGDILGITSAEVAELYGAMDWLIARQAEIEDALAARHLHDGSLVLYDATSVYVEGRKSPLARFGHNRDEEKGKLQIVFGLLCTTEGCPVAVEVFEGNTADPKTLASQIAKLRTRFGLSRVVIVGDRGMITEARLKEDFRPEEGVEWITALRAPAIRKLVQNGSLQLSLFDETDLAEISDPDYPGERLIVCKNPLLGQEKARKREDLLQATEKKLGEIVEATMRQSRRLKGKERIALRVGKILNRFKVAKHFRIEIEEESFRYCRNHEAIAQESSLDGIYIIRTSVPADAMAAANVVRAYKGLSRAERAFMSLKSIDLKVRPIFHWVSDRVKSHILICMLAYYVEWHMRAALAPMLFGDHDRAGAEALRKSVVAPAQRTSATKIRIRGLASDGLPVHSFQSLMADLGTLTKNRVHVKNTGATFELYATPTLVQNRAFDLLGISPRL</sequence>
<dbReference type="EMBL" id="JACRDE010000248">
    <property type="protein sequence ID" value="MBI5249646.1"/>
    <property type="molecule type" value="Genomic_DNA"/>
</dbReference>
<dbReference type="Proteomes" id="UP000807825">
    <property type="component" value="Unassembled WGS sequence"/>
</dbReference>
<evidence type="ECO:0000313" key="3">
    <source>
        <dbReference type="Proteomes" id="UP000807825"/>
    </source>
</evidence>
<dbReference type="AlphaFoldDB" id="A0A9D6Z5Z7"/>
<dbReference type="InterPro" id="IPR002559">
    <property type="entry name" value="Transposase_11"/>
</dbReference>
<dbReference type="GO" id="GO:0006313">
    <property type="term" value="P:DNA transposition"/>
    <property type="evidence" value="ECO:0007669"/>
    <property type="project" value="InterPro"/>
</dbReference>
<gene>
    <name evidence="2" type="ORF">HY912_09135</name>
</gene>
<feature type="domain" description="Transposase IS4-like" evidence="1">
    <location>
        <begin position="159"/>
        <end position="460"/>
    </location>
</feature>
<comment type="caution">
    <text evidence="2">The sequence shown here is derived from an EMBL/GenBank/DDBJ whole genome shotgun (WGS) entry which is preliminary data.</text>
</comment>
<name>A0A9D6Z5Z7_9BACT</name>
<evidence type="ECO:0000259" key="1">
    <source>
        <dbReference type="Pfam" id="PF01609"/>
    </source>
</evidence>
<dbReference type="Pfam" id="PF01609">
    <property type="entry name" value="DDE_Tnp_1"/>
    <property type="match status" value="1"/>
</dbReference>
<accession>A0A9D6Z5Z7</accession>
<protein>
    <submittedName>
        <fullName evidence="2">IS1634 family transposase</fullName>
    </submittedName>
</protein>
<dbReference type="NCBIfam" id="NF033559">
    <property type="entry name" value="transpos_IS1634"/>
    <property type="match status" value="1"/>
</dbReference>
<dbReference type="InterPro" id="IPR047654">
    <property type="entry name" value="IS1634_transpos"/>
</dbReference>
<dbReference type="PANTHER" id="PTHR34614">
    <property type="match status" value="1"/>
</dbReference>
<dbReference type="GO" id="GO:0004803">
    <property type="term" value="F:transposase activity"/>
    <property type="evidence" value="ECO:0007669"/>
    <property type="project" value="InterPro"/>
</dbReference>
<dbReference type="PANTHER" id="PTHR34614:SF2">
    <property type="entry name" value="TRANSPOSASE IS4-LIKE DOMAIN-CONTAINING PROTEIN"/>
    <property type="match status" value="1"/>
</dbReference>
<reference evidence="2" key="1">
    <citation type="submission" date="2020-07" db="EMBL/GenBank/DDBJ databases">
        <title>Huge and variable diversity of episymbiotic CPR bacteria and DPANN archaea in groundwater ecosystems.</title>
        <authorList>
            <person name="He C.Y."/>
            <person name="Keren R."/>
            <person name="Whittaker M."/>
            <person name="Farag I.F."/>
            <person name="Doudna J."/>
            <person name="Cate J.H.D."/>
            <person name="Banfield J.F."/>
        </authorList>
    </citation>
    <scope>NUCLEOTIDE SEQUENCE</scope>
    <source>
        <strain evidence="2">NC_groundwater_1664_Pr3_B-0.1um_52_9</strain>
    </source>
</reference>
<proteinExistence type="predicted"/>
<dbReference type="GO" id="GO:0003677">
    <property type="term" value="F:DNA binding"/>
    <property type="evidence" value="ECO:0007669"/>
    <property type="project" value="InterPro"/>
</dbReference>
<organism evidence="2 3">
    <name type="scientific">Desulfomonile tiedjei</name>
    <dbReference type="NCBI Taxonomy" id="2358"/>
    <lineage>
        <taxon>Bacteria</taxon>
        <taxon>Pseudomonadati</taxon>
        <taxon>Thermodesulfobacteriota</taxon>
        <taxon>Desulfomonilia</taxon>
        <taxon>Desulfomonilales</taxon>
        <taxon>Desulfomonilaceae</taxon>
        <taxon>Desulfomonile</taxon>
    </lineage>
</organism>
<evidence type="ECO:0000313" key="2">
    <source>
        <dbReference type="EMBL" id="MBI5249646.1"/>
    </source>
</evidence>